<feature type="domain" description="Pirin N-terminal" evidence="4">
    <location>
        <begin position="23"/>
        <end position="126"/>
    </location>
</feature>
<evidence type="ECO:0000259" key="5">
    <source>
        <dbReference type="Pfam" id="PF05726"/>
    </source>
</evidence>
<accession>A0A2N4UGT1</accession>
<feature type="binding site" evidence="2">
    <location>
        <position position="62"/>
    </location>
    <ligand>
        <name>Fe cation</name>
        <dbReference type="ChEBI" id="CHEBI:24875"/>
    </ligand>
</feature>
<proteinExistence type="inferred from homology"/>
<dbReference type="Pfam" id="PF02678">
    <property type="entry name" value="Pirin"/>
    <property type="match status" value="1"/>
</dbReference>
<sequence length="282" mass="30694">MHLKTIKRIHDAHRDDIANLITRRPVPGPQLDQVDPFLFLNHHGPQTYGPDNSGLPFGPHPHRGFETVTLILQGELMHRDSAGHESVIREGGVQWMTAGSGLTHSELSSDDFKQHGGPLEILQLWINLPSHLKMTPPAYTGLQADAIPIVTASNGLARIHLVSGSLPGHTGPIRSLTGVFMSWVDLQPGAQLEFAELANRNVFLYIVRGSVKIHGQGVPAFTLVEFNDAGDSIALSATDHSTILFGHAEPIGEPVVSHGPFVMNTREEIIQAIHDFQAGKFS</sequence>
<dbReference type="InterPro" id="IPR003829">
    <property type="entry name" value="Pirin_N_dom"/>
</dbReference>
<evidence type="ECO:0000259" key="4">
    <source>
        <dbReference type="Pfam" id="PF02678"/>
    </source>
</evidence>
<dbReference type="AlphaFoldDB" id="A0A2N4UGT1"/>
<dbReference type="CDD" id="cd02247">
    <property type="entry name" value="cupin_pirin_C"/>
    <property type="match status" value="1"/>
</dbReference>
<reference evidence="6 7" key="1">
    <citation type="submission" date="2017-10" db="EMBL/GenBank/DDBJ databases">
        <title>Two draft genome sequences of Pusillimonas sp. strains isolated from a nitrate- and radionuclide-contaminated groundwater in Russia.</title>
        <authorList>
            <person name="Grouzdev D.S."/>
            <person name="Tourova T.P."/>
            <person name="Goeva M.A."/>
            <person name="Babich T.L."/>
            <person name="Sokolova D.S."/>
            <person name="Abdullin R."/>
            <person name="Poltaraus A.B."/>
            <person name="Toshchakov S.V."/>
            <person name="Nazina T.N."/>
        </authorList>
    </citation>
    <scope>NUCLEOTIDE SEQUENCE [LARGE SCALE GENOMIC DNA]</scope>
    <source>
        <strain evidence="6 7">JR1/69-2-13</strain>
    </source>
</reference>
<dbReference type="CDD" id="cd02909">
    <property type="entry name" value="cupin_pirin_N"/>
    <property type="match status" value="1"/>
</dbReference>
<feature type="domain" description="Pirin C-terminal" evidence="5">
    <location>
        <begin position="184"/>
        <end position="281"/>
    </location>
</feature>
<comment type="similarity">
    <text evidence="1 3">Belongs to the pirin family.</text>
</comment>
<keyword evidence="2" id="KW-0408">Iron</keyword>
<name>A0A2N4UGT1_9BURK</name>
<comment type="cofactor">
    <cofactor evidence="2">
        <name>Fe cation</name>
        <dbReference type="ChEBI" id="CHEBI:24875"/>
    </cofactor>
    <text evidence="2">Binds 1 Fe cation per subunit.</text>
</comment>
<dbReference type="Gene3D" id="2.60.120.10">
    <property type="entry name" value="Jelly Rolls"/>
    <property type="match status" value="2"/>
</dbReference>
<dbReference type="InterPro" id="IPR053186">
    <property type="entry name" value="QDO-related"/>
</dbReference>
<dbReference type="SUPFAM" id="SSF51182">
    <property type="entry name" value="RmlC-like cupins"/>
    <property type="match status" value="1"/>
</dbReference>
<gene>
    <name evidence="6" type="ORF">CR155_08870</name>
</gene>
<evidence type="ECO:0000313" key="6">
    <source>
        <dbReference type="EMBL" id="PLC54220.1"/>
    </source>
</evidence>
<dbReference type="InterPro" id="IPR012093">
    <property type="entry name" value="Pirin"/>
</dbReference>
<dbReference type="PANTHER" id="PTHR43594">
    <property type="entry name" value="QUERCETIN 2,3-DIOXYGENASE"/>
    <property type="match status" value="1"/>
</dbReference>
<feature type="binding site" evidence="2">
    <location>
        <position position="104"/>
    </location>
    <ligand>
        <name>Fe cation</name>
        <dbReference type="ChEBI" id="CHEBI:24875"/>
    </ligand>
</feature>
<organism evidence="6 7">
    <name type="scientific">Pollutimonas nitritireducens</name>
    <dbReference type="NCBI Taxonomy" id="2045209"/>
    <lineage>
        <taxon>Bacteria</taxon>
        <taxon>Pseudomonadati</taxon>
        <taxon>Pseudomonadota</taxon>
        <taxon>Betaproteobacteria</taxon>
        <taxon>Burkholderiales</taxon>
        <taxon>Alcaligenaceae</taxon>
        <taxon>Pollutimonas</taxon>
    </lineage>
</organism>
<dbReference type="InterPro" id="IPR008778">
    <property type="entry name" value="Pirin_C_dom"/>
</dbReference>
<feature type="binding site" evidence="2">
    <location>
        <position position="106"/>
    </location>
    <ligand>
        <name>Fe cation</name>
        <dbReference type="ChEBI" id="CHEBI:24875"/>
    </ligand>
</feature>
<evidence type="ECO:0000256" key="2">
    <source>
        <dbReference type="PIRSR" id="PIRSR006232-1"/>
    </source>
</evidence>
<dbReference type="OrthoDB" id="321327at2"/>
<dbReference type="InterPro" id="IPR014710">
    <property type="entry name" value="RmlC-like_jellyroll"/>
</dbReference>
<dbReference type="InterPro" id="IPR011051">
    <property type="entry name" value="RmlC_Cupin_sf"/>
</dbReference>
<dbReference type="RefSeq" id="WP_102069658.1">
    <property type="nucleotide sequence ID" value="NZ_PDNV01000005.1"/>
</dbReference>
<evidence type="ECO:0000256" key="3">
    <source>
        <dbReference type="RuleBase" id="RU003457"/>
    </source>
</evidence>
<dbReference type="Proteomes" id="UP000234328">
    <property type="component" value="Unassembled WGS sequence"/>
</dbReference>
<evidence type="ECO:0000313" key="7">
    <source>
        <dbReference type="Proteomes" id="UP000234328"/>
    </source>
</evidence>
<keyword evidence="7" id="KW-1185">Reference proteome</keyword>
<dbReference type="GO" id="GO:0046872">
    <property type="term" value="F:metal ion binding"/>
    <property type="evidence" value="ECO:0007669"/>
    <property type="project" value="UniProtKB-KW"/>
</dbReference>
<comment type="caution">
    <text evidence="6">The sequence shown here is derived from an EMBL/GenBank/DDBJ whole genome shotgun (WGS) entry which is preliminary data.</text>
</comment>
<dbReference type="PANTHER" id="PTHR43594:SF1">
    <property type="entry name" value="QUERCETIN 2,3-DIOXYGENASE PA2418-RELATED"/>
    <property type="match status" value="1"/>
</dbReference>
<dbReference type="Pfam" id="PF05726">
    <property type="entry name" value="Pirin_C"/>
    <property type="match status" value="1"/>
</dbReference>
<evidence type="ECO:0000256" key="1">
    <source>
        <dbReference type="ARBA" id="ARBA00008416"/>
    </source>
</evidence>
<dbReference type="PIRSF" id="PIRSF006232">
    <property type="entry name" value="Pirin"/>
    <property type="match status" value="1"/>
</dbReference>
<keyword evidence="2" id="KW-0479">Metal-binding</keyword>
<feature type="binding site" evidence="2">
    <location>
        <position position="60"/>
    </location>
    <ligand>
        <name>Fe cation</name>
        <dbReference type="ChEBI" id="CHEBI:24875"/>
    </ligand>
</feature>
<protein>
    <submittedName>
        <fullName evidence="6">Nuclease PIN</fullName>
    </submittedName>
</protein>
<dbReference type="EMBL" id="PDNV01000005">
    <property type="protein sequence ID" value="PLC54220.1"/>
    <property type="molecule type" value="Genomic_DNA"/>
</dbReference>